<dbReference type="InterPro" id="IPR010994">
    <property type="entry name" value="RuvA_2-like"/>
</dbReference>
<evidence type="ECO:0000313" key="3">
    <source>
        <dbReference type="Proteomes" id="UP000006085"/>
    </source>
</evidence>
<gene>
    <name evidence="2" type="ORF">HMPREF9699_02138</name>
</gene>
<evidence type="ECO:0008006" key="4">
    <source>
        <dbReference type="Google" id="ProtNLM"/>
    </source>
</evidence>
<dbReference type="RefSeq" id="WP_002664711.1">
    <property type="nucleotide sequence ID" value="NZ_JH932299.1"/>
</dbReference>
<protein>
    <recommendedName>
        <fullName evidence="4">Competence protein ComEA helix-hairpin-helix repeat region</fullName>
    </recommendedName>
</protein>
<dbReference type="SUPFAM" id="SSF47781">
    <property type="entry name" value="RuvA domain 2-like"/>
    <property type="match status" value="3"/>
</dbReference>
<dbReference type="eggNOG" id="COG1555">
    <property type="taxonomic scope" value="Bacteria"/>
</dbReference>
<keyword evidence="1" id="KW-0812">Transmembrane</keyword>
<comment type="caution">
    <text evidence="2">The sequence shown here is derived from an EMBL/GenBank/DDBJ whole genome shotgun (WGS) entry which is preliminary data.</text>
</comment>
<reference evidence="2 3" key="1">
    <citation type="submission" date="2012-07" db="EMBL/GenBank/DDBJ databases">
        <title>The Genome Sequence of Bergeyella zoohelcum ATCC 43767.</title>
        <authorList>
            <consortium name="The Broad Institute Genome Sequencing Platform"/>
            <person name="Earl A."/>
            <person name="Ward D."/>
            <person name="Feldgarden M."/>
            <person name="Gevers D."/>
            <person name="Huys G."/>
            <person name="Walker B."/>
            <person name="Young S.K."/>
            <person name="Zeng Q."/>
            <person name="Gargeya S."/>
            <person name="Fitzgerald M."/>
            <person name="Haas B."/>
            <person name="Abouelleil A."/>
            <person name="Alvarado L."/>
            <person name="Arachchi H.M."/>
            <person name="Berlin A.M."/>
            <person name="Chapman S.B."/>
            <person name="Goldberg J."/>
            <person name="Griggs A."/>
            <person name="Gujja S."/>
            <person name="Hansen M."/>
            <person name="Howarth C."/>
            <person name="Imamovic A."/>
            <person name="Larimer J."/>
            <person name="McCowen C."/>
            <person name="Montmayeur A."/>
            <person name="Murphy C."/>
            <person name="Neiman D."/>
            <person name="Pearson M."/>
            <person name="Priest M."/>
            <person name="Roberts A."/>
            <person name="Saif S."/>
            <person name="Shea T."/>
            <person name="Sisk P."/>
            <person name="Sykes S."/>
            <person name="Wortman J."/>
            <person name="Nusbaum C."/>
            <person name="Birren B."/>
        </authorList>
    </citation>
    <scope>NUCLEOTIDE SEQUENCE [LARGE SCALE GENOMIC DNA]</scope>
    <source>
        <strain evidence="2 3">ATCC 43767</strain>
    </source>
</reference>
<evidence type="ECO:0000256" key="1">
    <source>
        <dbReference type="SAM" id="Phobius"/>
    </source>
</evidence>
<dbReference type="EMBL" id="AGYA01000043">
    <property type="protein sequence ID" value="EKB53917.1"/>
    <property type="molecule type" value="Genomic_DNA"/>
</dbReference>
<dbReference type="PATRIC" id="fig|883096.3.peg.2193"/>
<dbReference type="AlphaFoldDB" id="K1LP60"/>
<proteinExistence type="predicted"/>
<keyword evidence="1" id="KW-0472">Membrane</keyword>
<keyword evidence="1" id="KW-1133">Transmembrane helix</keyword>
<name>K1LP60_9FLAO</name>
<dbReference type="STRING" id="883096.HMPREF9699_02138"/>
<feature type="transmembrane region" description="Helical" evidence="1">
    <location>
        <begin position="14"/>
        <end position="34"/>
    </location>
</feature>
<dbReference type="Proteomes" id="UP000006085">
    <property type="component" value="Unassembled WGS sequence"/>
</dbReference>
<keyword evidence="3" id="KW-1185">Reference proteome</keyword>
<organism evidence="2 3">
    <name type="scientific">Bergeyella zoohelcum ATCC 43767</name>
    <dbReference type="NCBI Taxonomy" id="883096"/>
    <lineage>
        <taxon>Bacteria</taxon>
        <taxon>Pseudomonadati</taxon>
        <taxon>Bacteroidota</taxon>
        <taxon>Flavobacteriia</taxon>
        <taxon>Flavobacteriales</taxon>
        <taxon>Weeksellaceae</taxon>
        <taxon>Bergeyella</taxon>
    </lineage>
</organism>
<dbReference type="HOGENOM" id="CLU_642056_0_0_10"/>
<accession>K1LP60</accession>
<evidence type="ECO:0000313" key="2">
    <source>
        <dbReference type="EMBL" id="EKB53917.1"/>
    </source>
</evidence>
<sequence length="452" mass="53274">MNFRRHFYLEKRRVVALLLLILLLCFLYFIHHWFKEKDRDRGERMMIEKVDDSIFVSRLEAFDPNEYTPIEWRALGFTQKQVNTIMKYKEVLGGKFTSKSQIKKCYAISEEKYFQLEPFLLLPDTEHRAENSSFTASSENQRKKILLNRKFNPDDLSFEDWVRMGFSEAQAKSLLKYKGYLGGSFQSKEKFKESFVISDVVYRQLEPYLLLPEKSIKKTKETNAFEIHPFDPNILDVNGWKSLGFTEKQALSILKYKNNYLKGSFRSLEDIEKNFILKDKFENLRSYIRLNSETMLPAVQSPSIAISDIATHNISLESSKDEEKINFSQLDINQMTVKEFKSFGFSEKNALGIVGFRKALGGFVNKNQIFETYGIDREKAEKLISVAPLKVDEVQKYTLMDAPESWLKTHPYFKYHADKIIYYRISHNSEKKIWKTLKVKPEQEAKMKMYLR</sequence>